<dbReference type="Proteomes" id="UP000595446">
    <property type="component" value="Chromosome"/>
</dbReference>
<dbReference type="RefSeq" id="WP_235434884.1">
    <property type="nucleotide sequence ID" value="NZ_AP024237.1"/>
</dbReference>
<name>A0A7R7GU88_9MYCO</name>
<accession>A0A7R7GU88</accession>
<sequence>MALAIGALLALGSALCVAIGDVVQQRAAHRVTEGPVGHVQLLEKLLRDRCWQLGALVPSCWTSQTR</sequence>
<organism evidence="2 3">
    <name type="scientific">Mycobacterium heckeshornense</name>
    <dbReference type="NCBI Taxonomy" id="110505"/>
    <lineage>
        <taxon>Bacteria</taxon>
        <taxon>Bacillati</taxon>
        <taxon>Actinomycetota</taxon>
        <taxon>Actinomycetes</taxon>
        <taxon>Mycobacteriales</taxon>
        <taxon>Mycobacteriaceae</taxon>
        <taxon>Mycobacterium</taxon>
    </lineage>
</organism>
<protein>
    <submittedName>
        <fullName evidence="2">Uncharacterized protein</fullName>
    </submittedName>
</protein>
<gene>
    <name evidence="2" type="ORF">MHEC_19970</name>
</gene>
<keyword evidence="1" id="KW-0732">Signal</keyword>
<proteinExistence type="predicted"/>
<evidence type="ECO:0000256" key="1">
    <source>
        <dbReference type="SAM" id="SignalP"/>
    </source>
</evidence>
<evidence type="ECO:0000313" key="2">
    <source>
        <dbReference type="EMBL" id="BCO35564.1"/>
    </source>
</evidence>
<keyword evidence="3" id="KW-1185">Reference proteome</keyword>
<dbReference type="EMBL" id="AP024237">
    <property type="protein sequence ID" value="BCO35564.1"/>
    <property type="molecule type" value="Genomic_DNA"/>
</dbReference>
<dbReference type="NCBIfam" id="NF038012">
    <property type="entry name" value="DMT_1"/>
    <property type="match status" value="1"/>
</dbReference>
<reference evidence="2 3" key="1">
    <citation type="submission" date="2020-12" db="EMBL/GenBank/DDBJ databases">
        <title>Complete genome sequence of Mycobacterium heckeshornense JCM 15655T, closely related to a pathogenic non-tuberculous mycobacterial species Mycobacterium xenopi.</title>
        <authorList>
            <person name="Yoshida M."/>
            <person name="Fukano H."/>
            <person name="Asakura T."/>
            <person name="Suzuki M."/>
            <person name="Hoshino Y."/>
        </authorList>
    </citation>
    <scope>NUCLEOTIDE SEQUENCE [LARGE SCALE GENOMIC DNA]</scope>
    <source>
        <strain evidence="2 3">JCM 15655</strain>
    </source>
</reference>
<evidence type="ECO:0000313" key="3">
    <source>
        <dbReference type="Proteomes" id="UP000595446"/>
    </source>
</evidence>
<dbReference type="AlphaFoldDB" id="A0A7R7GU88"/>
<feature type="chain" id="PRO_5039716989" evidence="1">
    <location>
        <begin position="19"/>
        <end position="66"/>
    </location>
</feature>
<feature type="signal peptide" evidence="1">
    <location>
        <begin position="1"/>
        <end position="18"/>
    </location>
</feature>